<dbReference type="InterPro" id="IPR029070">
    <property type="entry name" value="Chitinase_insertion_sf"/>
</dbReference>
<dbReference type="GO" id="GO:0008061">
    <property type="term" value="F:chitin binding"/>
    <property type="evidence" value="ECO:0007669"/>
    <property type="project" value="InterPro"/>
</dbReference>
<dbReference type="Gene3D" id="3.10.50.10">
    <property type="match status" value="1"/>
</dbReference>
<feature type="domain" description="GH18" evidence="1">
    <location>
        <begin position="45"/>
        <end position="362"/>
    </location>
</feature>
<comment type="caution">
    <text evidence="2">The sequence shown here is derived from an EMBL/GenBank/DDBJ whole genome shotgun (WGS) entry which is preliminary data.</text>
</comment>
<accession>A0A2H0KK18</accession>
<dbReference type="GO" id="GO:0012505">
    <property type="term" value="C:endomembrane system"/>
    <property type="evidence" value="ECO:0007669"/>
    <property type="project" value="TreeGrafter"/>
</dbReference>
<dbReference type="InterPro" id="IPR001223">
    <property type="entry name" value="Glyco_hydro18_cat"/>
</dbReference>
<dbReference type="SMART" id="SM00636">
    <property type="entry name" value="Glyco_18"/>
    <property type="match status" value="1"/>
</dbReference>
<reference evidence="2 3" key="1">
    <citation type="submission" date="2017-09" db="EMBL/GenBank/DDBJ databases">
        <title>Depth-based differentiation of microbial function through sediment-hosted aquifers and enrichment of novel symbionts in the deep terrestrial subsurface.</title>
        <authorList>
            <person name="Probst A.J."/>
            <person name="Ladd B."/>
            <person name="Jarett J.K."/>
            <person name="Geller-Mcgrath D.E."/>
            <person name="Sieber C.M."/>
            <person name="Emerson J.B."/>
            <person name="Anantharaman K."/>
            <person name="Thomas B.C."/>
            <person name="Malmstrom R."/>
            <person name="Stieglmeier M."/>
            <person name="Klingl A."/>
            <person name="Woyke T."/>
            <person name="Ryan C.M."/>
            <person name="Banfield J.F."/>
        </authorList>
    </citation>
    <scope>NUCLEOTIDE SEQUENCE [LARGE SCALE GENOMIC DNA]</scope>
    <source>
        <strain evidence="2">CG11_big_fil_rev_8_21_14_0_20_37_16</strain>
    </source>
</reference>
<name>A0A2H0KK18_9BACT</name>
<dbReference type="Pfam" id="PF00704">
    <property type="entry name" value="Glyco_hydro_18"/>
    <property type="match status" value="1"/>
</dbReference>
<dbReference type="PROSITE" id="PS51910">
    <property type="entry name" value="GH18_2"/>
    <property type="match status" value="1"/>
</dbReference>
<proteinExistence type="predicted"/>
<organism evidence="2 3">
    <name type="scientific">Candidatus Roizmanbacteria bacterium CG11_big_fil_rev_8_21_14_0_20_37_16</name>
    <dbReference type="NCBI Taxonomy" id="1974857"/>
    <lineage>
        <taxon>Bacteria</taxon>
        <taxon>Candidatus Roizmaniibacteriota</taxon>
    </lineage>
</organism>
<dbReference type="Gene3D" id="3.20.20.80">
    <property type="entry name" value="Glycosidases"/>
    <property type="match status" value="1"/>
</dbReference>
<dbReference type="PANTHER" id="PTHR46066">
    <property type="entry name" value="CHITINASE DOMAIN-CONTAINING PROTEIN 1 FAMILY MEMBER"/>
    <property type="match status" value="1"/>
</dbReference>
<dbReference type="Proteomes" id="UP000229497">
    <property type="component" value="Unassembled WGS sequence"/>
</dbReference>
<dbReference type="EMBL" id="PCVK01000073">
    <property type="protein sequence ID" value="PIQ71589.1"/>
    <property type="molecule type" value="Genomic_DNA"/>
</dbReference>
<dbReference type="SUPFAM" id="SSF51445">
    <property type="entry name" value="(Trans)glycosidases"/>
    <property type="match status" value="1"/>
</dbReference>
<gene>
    <name evidence="2" type="ORF">COV87_02470</name>
</gene>
<dbReference type="InterPro" id="IPR011583">
    <property type="entry name" value="Chitinase_II/V-like_cat"/>
</dbReference>
<evidence type="ECO:0000259" key="1">
    <source>
        <dbReference type="PROSITE" id="PS51910"/>
    </source>
</evidence>
<protein>
    <recommendedName>
        <fullName evidence="1">GH18 domain-containing protein</fullName>
    </recommendedName>
</protein>
<evidence type="ECO:0000313" key="2">
    <source>
        <dbReference type="EMBL" id="PIQ71589.1"/>
    </source>
</evidence>
<dbReference type="InterPro" id="IPR017853">
    <property type="entry name" value="GH"/>
</dbReference>
<sequence>MKKIVIGGLGILLILGVVRFLASKSQISKPAPATNYSIRTTPLKSVFVPYWSGEINEKDTRYTTYYYFGIRPTREGKIDEDEGLKQITLVENIQNKNKELVLRMLDASVTEIILKNKDIQKTLISEVQNILVKKSFSGLILDIEIPFTLQANKQNQITQFVQQMCTVIKANYKSCDMLVYGDFSYRKRPYDLKKLGQYADKILLMAYDFHKSGGEPGPNFPFDSGSASSPSLRASPLTINYGYDFKQMISDAISLVPKEKIEVVFGMYGYDWTLNEQGTPLKSAKALTLKEIQALNSNSKMLYVTSYVLHGNDAREKNIQYVDAEGQKHIIWYEDEESAQIKTNYLQEQGISKVSYWAYGYY</sequence>
<dbReference type="GO" id="GO:0070492">
    <property type="term" value="F:oligosaccharide binding"/>
    <property type="evidence" value="ECO:0007669"/>
    <property type="project" value="TreeGrafter"/>
</dbReference>
<evidence type="ECO:0000313" key="3">
    <source>
        <dbReference type="Proteomes" id="UP000229497"/>
    </source>
</evidence>
<dbReference type="GO" id="GO:0005975">
    <property type="term" value="P:carbohydrate metabolic process"/>
    <property type="evidence" value="ECO:0007669"/>
    <property type="project" value="InterPro"/>
</dbReference>
<dbReference type="PANTHER" id="PTHR46066:SF2">
    <property type="entry name" value="CHITINASE DOMAIN-CONTAINING PROTEIN 1"/>
    <property type="match status" value="1"/>
</dbReference>
<dbReference type="AlphaFoldDB" id="A0A2H0KK18"/>